<name>A0A179UZG1_BLAGS</name>
<dbReference type="RefSeq" id="XP_002621931.2">
    <property type="nucleotide sequence ID" value="XM_002621885.2"/>
</dbReference>
<feature type="region of interest" description="Disordered" evidence="1">
    <location>
        <begin position="1"/>
        <end position="21"/>
    </location>
</feature>
<evidence type="ECO:0000256" key="1">
    <source>
        <dbReference type="SAM" id="MobiDB-lite"/>
    </source>
</evidence>
<gene>
    <name evidence="2" type="ORF">BDBG_07770</name>
</gene>
<reference evidence="3" key="1">
    <citation type="journal article" date="2015" name="PLoS Genet.">
        <title>The dynamic genome and transcriptome of the human fungal pathogen Blastomyces and close relative Emmonsia.</title>
        <authorList>
            <person name="Munoz J.F."/>
            <person name="Gauthier G.M."/>
            <person name="Desjardins C.A."/>
            <person name="Gallo J.E."/>
            <person name="Holder J."/>
            <person name="Sullivan T.D."/>
            <person name="Marty A.J."/>
            <person name="Carmen J.C."/>
            <person name="Chen Z."/>
            <person name="Ding L."/>
            <person name="Gujja S."/>
            <person name="Magrini V."/>
            <person name="Misas E."/>
            <person name="Mitreva M."/>
            <person name="Priest M."/>
            <person name="Saif S."/>
            <person name="Whiston E.A."/>
            <person name="Young S."/>
            <person name="Zeng Q."/>
            <person name="Goldman W.E."/>
            <person name="Mardis E.R."/>
            <person name="Taylor J.W."/>
            <person name="McEwen J.G."/>
            <person name="Clay O.K."/>
            <person name="Klein B.S."/>
            <person name="Cuomo C.A."/>
        </authorList>
    </citation>
    <scope>NUCLEOTIDE SEQUENCE [LARGE SCALE GENOMIC DNA]</scope>
    <source>
        <strain evidence="3">SLH14081</strain>
    </source>
</reference>
<dbReference type="AlphaFoldDB" id="A0A179UZG1"/>
<dbReference type="VEuPathDB" id="FungiDB:BDBG_07770"/>
<sequence length="142" mass="15402">MPRTIRYGTENSKETVGETAIDTPPCGLGNGWRVLQAPMKSTRNMVTPTVSTLPFGIYVAPWGLSTLKKPVKTRDIFLAMGTESPKPAIQERTSCYFAANEHLGSLTREATRRMTPGEFPLIIGFLDAEACILVEPSGTNGA</sequence>
<protein>
    <submittedName>
        <fullName evidence="2">Uncharacterized protein</fullName>
    </submittedName>
</protein>
<organism evidence="2 3">
    <name type="scientific">Blastomyces gilchristii (strain SLH14081)</name>
    <name type="common">Blastomyces dermatitidis</name>
    <dbReference type="NCBI Taxonomy" id="559298"/>
    <lineage>
        <taxon>Eukaryota</taxon>
        <taxon>Fungi</taxon>
        <taxon>Dikarya</taxon>
        <taxon>Ascomycota</taxon>
        <taxon>Pezizomycotina</taxon>
        <taxon>Eurotiomycetes</taxon>
        <taxon>Eurotiomycetidae</taxon>
        <taxon>Onygenales</taxon>
        <taxon>Ajellomycetaceae</taxon>
        <taxon>Blastomyces</taxon>
    </lineage>
</organism>
<dbReference type="GeneID" id="8508809"/>
<accession>A0A179UZG1</accession>
<proteinExistence type="predicted"/>
<evidence type="ECO:0000313" key="3">
    <source>
        <dbReference type="Proteomes" id="UP000002038"/>
    </source>
</evidence>
<keyword evidence="3" id="KW-1185">Reference proteome</keyword>
<dbReference type="Proteomes" id="UP000002038">
    <property type="component" value="Unassembled WGS sequence"/>
</dbReference>
<evidence type="ECO:0000313" key="2">
    <source>
        <dbReference type="EMBL" id="OAT12431.1"/>
    </source>
</evidence>
<dbReference type="EMBL" id="GG657467">
    <property type="protein sequence ID" value="OAT12431.1"/>
    <property type="molecule type" value="Genomic_DNA"/>
</dbReference>
<dbReference type="KEGG" id="bgh:BDBG_07770"/>